<evidence type="ECO:0000259" key="3">
    <source>
        <dbReference type="PROSITE" id="PS50930"/>
    </source>
</evidence>
<dbReference type="RefSeq" id="WP_136579560.1">
    <property type="nucleotide sequence ID" value="NZ_STFF01000007.1"/>
</dbReference>
<dbReference type="PROSITE" id="PS50930">
    <property type="entry name" value="HTH_LYTTR"/>
    <property type="match status" value="1"/>
</dbReference>
<evidence type="ECO:0000313" key="4">
    <source>
        <dbReference type="EMBL" id="THU34917.1"/>
    </source>
</evidence>
<name>A0A4S8HIG6_9BACT</name>
<proteinExistence type="predicted"/>
<dbReference type="Pfam" id="PF04397">
    <property type="entry name" value="LytTR"/>
    <property type="match status" value="1"/>
</dbReference>
<evidence type="ECO:0000256" key="1">
    <source>
        <dbReference type="PROSITE-ProRule" id="PRU00169"/>
    </source>
</evidence>
<feature type="modified residue" description="4-aspartylphosphate" evidence="1">
    <location>
        <position position="55"/>
    </location>
</feature>
<dbReference type="SMART" id="SM00448">
    <property type="entry name" value="REC"/>
    <property type="match status" value="1"/>
</dbReference>
<dbReference type="InterPro" id="IPR001789">
    <property type="entry name" value="Sig_transdc_resp-reg_receiver"/>
</dbReference>
<organism evidence="4 5">
    <name type="scientific">Niastella caeni</name>
    <dbReference type="NCBI Taxonomy" id="2569763"/>
    <lineage>
        <taxon>Bacteria</taxon>
        <taxon>Pseudomonadati</taxon>
        <taxon>Bacteroidota</taxon>
        <taxon>Chitinophagia</taxon>
        <taxon>Chitinophagales</taxon>
        <taxon>Chitinophagaceae</taxon>
        <taxon>Niastella</taxon>
    </lineage>
</organism>
<dbReference type="InterPro" id="IPR007492">
    <property type="entry name" value="LytTR_DNA-bd_dom"/>
</dbReference>
<keyword evidence="5" id="KW-1185">Reference proteome</keyword>
<dbReference type="PANTHER" id="PTHR37299:SF1">
    <property type="entry name" value="STAGE 0 SPORULATION PROTEIN A HOMOLOG"/>
    <property type="match status" value="1"/>
</dbReference>
<dbReference type="OrthoDB" id="1646880at2"/>
<evidence type="ECO:0000259" key="2">
    <source>
        <dbReference type="PROSITE" id="PS50110"/>
    </source>
</evidence>
<dbReference type="GO" id="GO:0000156">
    <property type="term" value="F:phosphorelay response regulator activity"/>
    <property type="evidence" value="ECO:0007669"/>
    <property type="project" value="InterPro"/>
</dbReference>
<keyword evidence="1" id="KW-0597">Phosphoprotein</keyword>
<dbReference type="PANTHER" id="PTHR37299">
    <property type="entry name" value="TRANSCRIPTIONAL REGULATOR-RELATED"/>
    <property type="match status" value="1"/>
</dbReference>
<evidence type="ECO:0000313" key="5">
    <source>
        <dbReference type="Proteomes" id="UP000306918"/>
    </source>
</evidence>
<dbReference type="EMBL" id="STFF01000007">
    <property type="protein sequence ID" value="THU34917.1"/>
    <property type="molecule type" value="Genomic_DNA"/>
</dbReference>
<dbReference type="SMART" id="SM00850">
    <property type="entry name" value="LytTR"/>
    <property type="match status" value="1"/>
</dbReference>
<dbReference type="GO" id="GO:0003677">
    <property type="term" value="F:DNA binding"/>
    <property type="evidence" value="ECO:0007669"/>
    <property type="project" value="InterPro"/>
</dbReference>
<dbReference type="Pfam" id="PF00072">
    <property type="entry name" value="Response_reg"/>
    <property type="match status" value="1"/>
</dbReference>
<dbReference type="Gene3D" id="2.40.50.1020">
    <property type="entry name" value="LytTr DNA-binding domain"/>
    <property type="match status" value="1"/>
</dbReference>
<dbReference type="Proteomes" id="UP000306918">
    <property type="component" value="Unassembled WGS sequence"/>
</dbReference>
<feature type="domain" description="Response regulatory" evidence="2">
    <location>
        <begin position="4"/>
        <end position="115"/>
    </location>
</feature>
<dbReference type="InterPro" id="IPR046947">
    <property type="entry name" value="LytR-like"/>
</dbReference>
<dbReference type="Gene3D" id="3.40.50.2300">
    <property type="match status" value="1"/>
</dbReference>
<comment type="caution">
    <text evidence="4">The sequence shown here is derived from an EMBL/GenBank/DDBJ whole genome shotgun (WGS) entry which is preliminary data.</text>
</comment>
<dbReference type="AlphaFoldDB" id="A0A4S8HIG6"/>
<dbReference type="PROSITE" id="PS50110">
    <property type="entry name" value="RESPONSE_REGULATORY"/>
    <property type="match status" value="1"/>
</dbReference>
<accession>A0A4S8HIG6</accession>
<sequence length="228" mass="26793">MDINYIIIEDEPLAMLRIKQYAQNLPFLKILGAFDNALEAIVFMQTGKVDLIFLDIQMDGLSGIQFLESIKQRPEVIITTAFDEYAVKGFELEVADYLVKPFPFERFLQAVMRVQNKLKVDQPGIQQPYIFVRSSYQHIKIFWEDILFIEGVRDYRKINCRDDKKIMTSETFTTLESKLPGNQFCRVHKSFLISVNKIESVEKDRIKIQNKIIPISEMYRADFYKLIK</sequence>
<protein>
    <submittedName>
        <fullName evidence="4">Response regulator transcription factor</fullName>
    </submittedName>
</protein>
<dbReference type="SUPFAM" id="SSF52172">
    <property type="entry name" value="CheY-like"/>
    <property type="match status" value="1"/>
</dbReference>
<dbReference type="InterPro" id="IPR011006">
    <property type="entry name" value="CheY-like_superfamily"/>
</dbReference>
<gene>
    <name evidence="4" type="ORF">FAM09_23280</name>
</gene>
<feature type="domain" description="HTH LytTR-type" evidence="3">
    <location>
        <begin position="145"/>
        <end position="228"/>
    </location>
</feature>
<reference evidence="4 5" key="1">
    <citation type="submission" date="2019-04" db="EMBL/GenBank/DDBJ databases">
        <title>Niastella caeni sp. nov., isolated from activated sludge.</title>
        <authorList>
            <person name="Sheng M."/>
        </authorList>
    </citation>
    <scope>NUCLEOTIDE SEQUENCE [LARGE SCALE GENOMIC DNA]</scope>
    <source>
        <strain evidence="4 5">HX-2-15</strain>
    </source>
</reference>